<protein>
    <submittedName>
        <fullName evidence="2">52 kDa repressor of the inhibitor of the protein kinase-like</fullName>
    </submittedName>
</protein>
<proteinExistence type="predicted"/>
<keyword evidence="3" id="KW-1185">Reference proteome</keyword>
<name>A0AAD4MM21_9BILA</name>
<feature type="region of interest" description="Disordered" evidence="1">
    <location>
        <begin position="1"/>
        <end position="27"/>
    </location>
</feature>
<accession>A0AAD4MM21</accession>
<dbReference type="EMBL" id="JAKKPZ010000174">
    <property type="protein sequence ID" value="KAI1699580.1"/>
    <property type="molecule type" value="Genomic_DNA"/>
</dbReference>
<gene>
    <name evidence="2" type="ORF">DdX_17231</name>
</gene>
<reference evidence="2" key="1">
    <citation type="submission" date="2022-01" db="EMBL/GenBank/DDBJ databases">
        <title>Genome Sequence Resource for Two Populations of Ditylenchus destructor, the Migratory Endoparasitic Phytonematode.</title>
        <authorList>
            <person name="Zhang H."/>
            <person name="Lin R."/>
            <person name="Xie B."/>
        </authorList>
    </citation>
    <scope>NUCLEOTIDE SEQUENCE</scope>
    <source>
        <strain evidence="2">BazhouSP</strain>
    </source>
</reference>
<comment type="caution">
    <text evidence="2">The sequence shown here is derived from an EMBL/GenBank/DDBJ whole genome shotgun (WGS) entry which is preliminary data.</text>
</comment>
<evidence type="ECO:0000313" key="3">
    <source>
        <dbReference type="Proteomes" id="UP001201812"/>
    </source>
</evidence>
<organism evidence="2 3">
    <name type="scientific">Ditylenchus destructor</name>
    <dbReference type="NCBI Taxonomy" id="166010"/>
    <lineage>
        <taxon>Eukaryota</taxon>
        <taxon>Metazoa</taxon>
        <taxon>Ecdysozoa</taxon>
        <taxon>Nematoda</taxon>
        <taxon>Chromadorea</taxon>
        <taxon>Rhabditida</taxon>
        <taxon>Tylenchina</taxon>
        <taxon>Tylenchomorpha</taxon>
        <taxon>Sphaerularioidea</taxon>
        <taxon>Anguinidae</taxon>
        <taxon>Anguininae</taxon>
        <taxon>Ditylenchus</taxon>
    </lineage>
</organism>
<dbReference type="Proteomes" id="UP001201812">
    <property type="component" value="Unassembled WGS sequence"/>
</dbReference>
<evidence type="ECO:0000256" key="1">
    <source>
        <dbReference type="SAM" id="MobiDB-lite"/>
    </source>
</evidence>
<sequence>MDIRKFFQAPPAKAPRTDPETPIEPPSCSSPIIPSTCEPKIDPLDIGNAVNRRINKGPPLSDQEKYAFTTAAWMPNISKKIAFHQRDENKRYYLHREHLETELGKCFSYSELLKGLFCRPCVLFRIHDNAYHNVPVKQFVTEPFTSYSYLYGLQNRGIPCHINTDYHKNNVARQAAFVERFLNPELAIDSRLYSAEDTQKAHRMLRK</sequence>
<evidence type="ECO:0000313" key="2">
    <source>
        <dbReference type="EMBL" id="KAI1699580.1"/>
    </source>
</evidence>
<dbReference type="AlphaFoldDB" id="A0AAD4MM21"/>